<keyword evidence="2" id="KW-1185">Reference proteome</keyword>
<accession>A0ACA9RZM7</accession>
<reference evidence="1" key="1">
    <citation type="submission" date="2021-06" db="EMBL/GenBank/DDBJ databases">
        <authorList>
            <person name="Kallberg Y."/>
            <person name="Tangrot J."/>
            <person name="Rosling A."/>
        </authorList>
    </citation>
    <scope>NUCLEOTIDE SEQUENCE</scope>
    <source>
        <strain evidence="1">MA461A</strain>
    </source>
</reference>
<evidence type="ECO:0000313" key="2">
    <source>
        <dbReference type="Proteomes" id="UP000789920"/>
    </source>
</evidence>
<proteinExistence type="predicted"/>
<dbReference type="Proteomes" id="UP000789920">
    <property type="component" value="Unassembled WGS sequence"/>
</dbReference>
<comment type="caution">
    <text evidence="1">The sequence shown here is derived from an EMBL/GenBank/DDBJ whole genome shotgun (WGS) entry which is preliminary data.</text>
</comment>
<feature type="non-terminal residue" evidence="1">
    <location>
        <position position="1"/>
    </location>
</feature>
<name>A0ACA9RZM7_9GLOM</name>
<dbReference type="EMBL" id="CAJVQC010081816">
    <property type="protein sequence ID" value="CAG8819076.1"/>
    <property type="molecule type" value="Genomic_DNA"/>
</dbReference>
<gene>
    <name evidence="1" type="ORF">RPERSI_LOCUS25054</name>
</gene>
<sequence length="188" mass="21940">KAKKGVIFESFPPVLYLQLKRFEYDIARSTVNKINNYFEFPMEIDLEKYLSSEADKTKQQFPMEIDLEEYLSSEADKTKQQFPMEIDLEKDLSSEADKTKQYKYLLYGVLVHNGYCFGGRYFALIKPNKNGKWLKFDDDRVIPVTDKEVLENNYGDGLSSAYVLVYIRESDIKNVLSPMLPEDIPKNL</sequence>
<protein>
    <submittedName>
        <fullName evidence="1">3026_t:CDS:1</fullName>
    </submittedName>
</protein>
<feature type="non-terminal residue" evidence="1">
    <location>
        <position position="188"/>
    </location>
</feature>
<organism evidence="1 2">
    <name type="scientific">Racocetra persica</name>
    <dbReference type="NCBI Taxonomy" id="160502"/>
    <lineage>
        <taxon>Eukaryota</taxon>
        <taxon>Fungi</taxon>
        <taxon>Fungi incertae sedis</taxon>
        <taxon>Mucoromycota</taxon>
        <taxon>Glomeromycotina</taxon>
        <taxon>Glomeromycetes</taxon>
        <taxon>Diversisporales</taxon>
        <taxon>Gigasporaceae</taxon>
        <taxon>Racocetra</taxon>
    </lineage>
</organism>
<evidence type="ECO:0000313" key="1">
    <source>
        <dbReference type="EMBL" id="CAG8819076.1"/>
    </source>
</evidence>